<dbReference type="Proteomes" id="UP001732700">
    <property type="component" value="Chromosome 4C"/>
</dbReference>
<organism evidence="1 2">
    <name type="scientific">Avena sativa</name>
    <name type="common">Oat</name>
    <dbReference type="NCBI Taxonomy" id="4498"/>
    <lineage>
        <taxon>Eukaryota</taxon>
        <taxon>Viridiplantae</taxon>
        <taxon>Streptophyta</taxon>
        <taxon>Embryophyta</taxon>
        <taxon>Tracheophyta</taxon>
        <taxon>Spermatophyta</taxon>
        <taxon>Magnoliopsida</taxon>
        <taxon>Liliopsida</taxon>
        <taxon>Poales</taxon>
        <taxon>Poaceae</taxon>
        <taxon>BOP clade</taxon>
        <taxon>Pooideae</taxon>
        <taxon>Poodae</taxon>
        <taxon>Poeae</taxon>
        <taxon>Poeae Chloroplast Group 1 (Aveneae type)</taxon>
        <taxon>Aveninae</taxon>
        <taxon>Avena</taxon>
    </lineage>
</organism>
<dbReference type="EnsemblPlants" id="AVESA.00010b.r2.4CG1269350.1">
    <property type="protein sequence ID" value="AVESA.00010b.r2.4CG1269350.1.CDS"/>
    <property type="gene ID" value="AVESA.00010b.r2.4CG1269350"/>
</dbReference>
<protein>
    <submittedName>
        <fullName evidence="1">Uncharacterized protein</fullName>
    </submittedName>
</protein>
<keyword evidence="2" id="KW-1185">Reference proteome</keyword>
<reference evidence="1" key="1">
    <citation type="submission" date="2021-05" db="EMBL/GenBank/DDBJ databases">
        <authorList>
            <person name="Scholz U."/>
            <person name="Mascher M."/>
            <person name="Fiebig A."/>
        </authorList>
    </citation>
    <scope>NUCLEOTIDE SEQUENCE [LARGE SCALE GENOMIC DNA]</scope>
</reference>
<sequence length="462" mass="50797">MVAISRDRSEARVQLRSGSNGKRDVRSGDGARETRDGLAGLSPLNWGFPLLRAPTPSAMEEEEGARHGGGPELSAAGGADLISALPDDLLLQVLVRLRCAATAARTSLLSRRWRGLWTRLPDLTFRDLALDPLLHALASLQAPLVVGPGVPLLNICVPAAALDKFDLEGRVSSLLHATARLSPVELRFAVPPMIIPVKVLHFHRATSVELHGLHLAFADSPSRFPRAASTGLLSSSNWRYPSPPGAGSQSVCPFWHHCWRRSPGDETRSGETACLQLPRVHVLSLYSLAHISHCFPEAEAELTTEIEKHMVVHFSALELHFVTRGHAFGAFALQILSMRRICTATRNLKIVLSRPEDKEACPVNCHCHERKNWRNQSISLTNLEMVEIKGFQGDDHEFDFMTLIFTCAPMLKRMTVRLSDAVATSNGWCTKVYDIFKAYPFVECDLHLSPGSTHSCHSGVST</sequence>
<reference evidence="1" key="2">
    <citation type="submission" date="2025-09" db="UniProtKB">
        <authorList>
            <consortium name="EnsemblPlants"/>
        </authorList>
    </citation>
    <scope>IDENTIFICATION</scope>
</reference>
<evidence type="ECO:0000313" key="2">
    <source>
        <dbReference type="Proteomes" id="UP001732700"/>
    </source>
</evidence>
<name>A0ACD5WUW0_AVESA</name>
<accession>A0ACD5WUW0</accession>
<evidence type="ECO:0000313" key="1">
    <source>
        <dbReference type="EnsemblPlants" id="AVESA.00010b.r2.4CG1269350.1.CDS"/>
    </source>
</evidence>
<proteinExistence type="predicted"/>